<dbReference type="EMBL" id="CAKOEU010000009">
    <property type="protein sequence ID" value="CAH1857364.1"/>
    <property type="molecule type" value="Genomic_DNA"/>
</dbReference>
<feature type="region of interest" description="Disordered" evidence="1">
    <location>
        <begin position="1"/>
        <end position="37"/>
    </location>
</feature>
<comment type="caution">
    <text evidence="2">The sequence shown here is derived from an EMBL/GenBank/DDBJ whole genome shotgun (WGS) entry which is preliminary data.</text>
</comment>
<protein>
    <recommendedName>
        <fullName evidence="4">DUF4355 domain-containing protein</fullName>
    </recommendedName>
</protein>
<evidence type="ECO:0000256" key="1">
    <source>
        <dbReference type="SAM" id="MobiDB-lite"/>
    </source>
</evidence>
<reference evidence="2" key="1">
    <citation type="submission" date="2022-03" db="EMBL/GenBank/DDBJ databases">
        <authorList>
            <person name="Hettiarachchi G."/>
        </authorList>
    </citation>
    <scope>NUCLEOTIDE SEQUENCE</scope>
    <source>
        <strain evidence="2">LMG 32447</strain>
    </source>
</reference>
<organism evidence="2 3">
    <name type="scientific">Convivina praedatoris</name>
    <dbReference type="NCBI Taxonomy" id="2880963"/>
    <lineage>
        <taxon>Bacteria</taxon>
        <taxon>Bacillati</taxon>
        <taxon>Bacillota</taxon>
        <taxon>Bacilli</taxon>
        <taxon>Lactobacillales</taxon>
        <taxon>Lactobacillaceae</taxon>
        <taxon>Convivina</taxon>
    </lineage>
</organism>
<keyword evidence="3" id="KW-1185">Reference proteome</keyword>
<dbReference type="Pfam" id="PF14265">
    <property type="entry name" value="DUF4355"/>
    <property type="match status" value="1"/>
</dbReference>
<feature type="region of interest" description="Disordered" evidence="1">
    <location>
        <begin position="79"/>
        <end position="100"/>
    </location>
</feature>
<evidence type="ECO:0000313" key="2">
    <source>
        <dbReference type="EMBL" id="CAH1857364.1"/>
    </source>
</evidence>
<dbReference type="RefSeq" id="WP_248706817.1">
    <property type="nucleotide sequence ID" value="NZ_CAKOEU010000009.1"/>
</dbReference>
<dbReference type="InterPro" id="IPR025580">
    <property type="entry name" value="Gp46"/>
</dbReference>
<sequence>MLKFNRFMYEEADEGKGGDNDGLQGKEGNGQEKVTLTQEELAKRLDQEAERRVAKARDGWQSDLDAKLEEAKSEGAKLAKMSAAEKAKAEEDKRMSELEKREAEINKRELTANVKDVLADKGLPSELASVLVELGDADAITKATDNIATIIGQRVNEQVDKKLSGSGKPGGSSSNLSGTNDPYEAIMKKYK</sequence>
<evidence type="ECO:0008006" key="4">
    <source>
        <dbReference type="Google" id="ProtNLM"/>
    </source>
</evidence>
<evidence type="ECO:0000313" key="3">
    <source>
        <dbReference type="Proteomes" id="UP000838102"/>
    </source>
</evidence>
<proteinExistence type="predicted"/>
<gene>
    <name evidence="2" type="ORF">LMG032447_01510</name>
</gene>
<dbReference type="Proteomes" id="UP000838102">
    <property type="component" value="Unassembled WGS sequence"/>
</dbReference>
<accession>A0ABN8HID4</accession>
<feature type="region of interest" description="Disordered" evidence="1">
    <location>
        <begin position="158"/>
        <end position="191"/>
    </location>
</feature>
<name>A0ABN8HID4_9LACO</name>